<dbReference type="InterPro" id="IPR002478">
    <property type="entry name" value="PUA"/>
</dbReference>
<gene>
    <name evidence="2" type="ORF">DRJ33_02305</name>
</gene>
<proteinExistence type="predicted"/>
<dbReference type="Pfam" id="PF01472">
    <property type="entry name" value="PUA"/>
    <property type="match status" value="1"/>
</dbReference>
<accession>A0A497F0Z2</accession>
<evidence type="ECO:0000313" key="3">
    <source>
        <dbReference type="Proteomes" id="UP000272051"/>
    </source>
</evidence>
<dbReference type="GO" id="GO:0003723">
    <property type="term" value="F:RNA binding"/>
    <property type="evidence" value="ECO:0007669"/>
    <property type="project" value="InterPro"/>
</dbReference>
<dbReference type="InterPro" id="IPR036974">
    <property type="entry name" value="PUA_sf"/>
</dbReference>
<dbReference type="NCBIfam" id="TIGR00451">
    <property type="entry name" value="unchar_dom_2"/>
    <property type="match status" value="1"/>
</dbReference>
<dbReference type="Gene3D" id="3.10.450.90">
    <property type="entry name" value="ArcTGT, C2 domain"/>
    <property type="match status" value="1"/>
</dbReference>
<dbReference type="SUPFAM" id="SSF88697">
    <property type="entry name" value="PUA domain-like"/>
    <property type="match status" value="1"/>
</dbReference>
<evidence type="ECO:0000313" key="2">
    <source>
        <dbReference type="EMBL" id="RLE52972.1"/>
    </source>
</evidence>
<dbReference type="InterPro" id="IPR029402">
    <property type="entry name" value="TGT_C2"/>
</dbReference>
<dbReference type="InterPro" id="IPR015947">
    <property type="entry name" value="PUA-like_sf"/>
</dbReference>
<dbReference type="Gene3D" id="2.30.130.10">
    <property type="entry name" value="PUA domain"/>
    <property type="match status" value="1"/>
</dbReference>
<dbReference type="AlphaFoldDB" id="A0A497F0Z2"/>
<dbReference type="Pfam" id="PF14810">
    <property type="entry name" value="TGT_C2"/>
    <property type="match status" value="1"/>
</dbReference>
<dbReference type="CDD" id="cd21149">
    <property type="entry name" value="PUA_archaeosine_TGT"/>
    <property type="match status" value="1"/>
</dbReference>
<reference evidence="2 3" key="1">
    <citation type="submission" date="2018-06" db="EMBL/GenBank/DDBJ databases">
        <title>Extensive metabolic versatility and redundancy in microbially diverse, dynamic hydrothermal sediments.</title>
        <authorList>
            <person name="Dombrowski N."/>
            <person name="Teske A."/>
            <person name="Baker B.J."/>
        </authorList>
    </citation>
    <scope>NUCLEOTIDE SEQUENCE [LARGE SCALE GENOMIC DNA]</scope>
    <source>
        <strain evidence="2">B34_G17</strain>
    </source>
</reference>
<name>A0A497F0Z2_9CREN</name>
<dbReference type="SMART" id="SM00359">
    <property type="entry name" value="PUA"/>
    <property type="match status" value="1"/>
</dbReference>
<dbReference type="SUPFAM" id="SSF88802">
    <property type="entry name" value="Pre-PUA domain"/>
    <property type="match status" value="1"/>
</dbReference>
<dbReference type="InterPro" id="IPR004521">
    <property type="entry name" value="Uncharacterised_CHP00451"/>
</dbReference>
<dbReference type="InterPro" id="IPR038250">
    <property type="entry name" value="TGT_C2_sf"/>
</dbReference>
<sequence length="155" mass="16876">MSKDHMLRLKAIADYQFGHGAGNCLFQDGDQIVLSKRTGRVKIVLSCDGKVVAAFRPKDGYLTLGIEGAKRLLCKFKDFSLKVVASEEAEPFVKEGRDLFAKHVVSAGEDIRPGDEVIVVNRAGELLGVGTAVLNGEEMLCFKRGVAVKIRRGVL</sequence>
<dbReference type="EMBL" id="QMQX01000027">
    <property type="protein sequence ID" value="RLE52972.1"/>
    <property type="molecule type" value="Genomic_DNA"/>
</dbReference>
<protein>
    <submittedName>
        <fullName evidence="2">Pseudouridine synthase</fullName>
    </submittedName>
</protein>
<dbReference type="PROSITE" id="PS50890">
    <property type="entry name" value="PUA"/>
    <property type="match status" value="1"/>
</dbReference>
<organism evidence="2 3">
    <name type="scientific">Thermoproteota archaeon</name>
    <dbReference type="NCBI Taxonomy" id="2056631"/>
    <lineage>
        <taxon>Archaea</taxon>
        <taxon>Thermoproteota</taxon>
    </lineage>
</organism>
<evidence type="ECO:0000259" key="1">
    <source>
        <dbReference type="SMART" id="SM00359"/>
    </source>
</evidence>
<comment type="caution">
    <text evidence="2">The sequence shown here is derived from an EMBL/GenBank/DDBJ whole genome shotgun (WGS) entry which is preliminary data.</text>
</comment>
<feature type="domain" description="PUA" evidence="1">
    <location>
        <begin position="81"/>
        <end position="155"/>
    </location>
</feature>
<dbReference type="Proteomes" id="UP000272051">
    <property type="component" value="Unassembled WGS sequence"/>
</dbReference>